<feature type="domain" description="HTH lysR-type" evidence="5">
    <location>
        <begin position="2"/>
        <end position="59"/>
    </location>
</feature>
<evidence type="ECO:0000256" key="1">
    <source>
        <dbReference type="ARBA" id="ARBA00009437"/>
    </source>
</evidence>
<evidence type="ECO:0000256" key="4">
    <source>
        <dbReference type="ARBA" id="ARBA00023163"/>
    </source>
</evidence>
<dbReference type="PANTHER" id="PTHR30346:SF29">
    <property type="entry name" value="LYSR SUBSTRATE-BINDING"/>
    <property type="match status" value="1"/>
</dbReference>
<dbReference type="SUPFAM" id="SSF53850">
    <property type="entry name" value="Periplasmic binding protein-like II"/>
    <property type="match status" value="1"/>
</dbReference>
<evidence type="ECO:0000259" key="5">
    <source>
        <dbReference type="PROSITE" id="PS50931"/>
    </source>
</evidence>
<keyword evidence="3" id="KW-0238">DNA-binding</keyword>
<dbReference type="GO" id="GO:0003700">
    <property type="term" value="F:DNA-binding transcription factor activity"/>
    <property type="evidence" value="ECO:0007669"/>
    <property type="project" value="InterPro"/>
</dbReference>
<dbReference type="Pfam" id="PF03466">
    <property type="entry name" value="LysR_substrate"/>
    <property type="match status" value="1"/>
</dbReference>
<dbReference type="Gene3D" id="3.40.190.10">
    <property type="entry name" value="Periplasmic binding protein-like II"/>
    <property type="match status" value="2"/>
</dbReference>
<dbReference type="CDD" id="cd08423">
    <property type="entry name" value="PBP2_LTTR_like_6"/>
    <property type="match status" value="1"/>
</dbReference>
<dbReference type="InterPro" id="IPR036390">
    <property type="entry name" value="WH_DNA-bd_sf"/>
</dbReference>
<dbReference type="AlphaFoldDB" id="A0A9W6KDS2"/>
<accession>A0A9W6KDS2</accession>
<dbReference type="SUPFAM" id="SSF46785">
    <property type="entry name" value="Winged helix' DNA-binding domain"/>
    <property type="match status" value="1"/>
</dbReference>
<dbReference type="InterPro" id="IPR000847">
    <property type="entry name" value="LysR_HTH_N"/>
</dbReference>
<dbReference type="EMBL" id="BSFP01000001">
    <property type="protein sequence ID" value="GLK98400.1"/>
    <property type="molecule type" value="Genomic_DNA"/>
</dbReference>
<gene>
    <name evidence="6" type="ORF">GCM10017581_001410</name>
</gene>
<sequence length="304" mass="32525">MLNLERLRVLHAVFTTGSVVGAARALHVTTSAVSQQMARLEREVGQRLLERQGRGVRLTEAGDLLARHAGDLLSHVERIESGIAGHRGAVAGALAVAAFATAARGLLPAVLRDLRSRYPDLSVALSEREPHEAIPALARGDLDIAVVQDWADDALRIPDDLAWRHLLDDVLDVALPADHPLAGRAAVAVRELAGEDWISWSAGQMCHDWLVRTLRIDGVPPRVAHTASEHSTQLALVAAGLGAAVIPRLGRDPVPPSVRFVPVDPAPIRRVLALWRRSATGRPAVGAALDSLQRHCTPAADTGR</sequence>
<comment type="caution">
    <text evidence="6">The sequence shown here is derived from an EMBL/GenBank/DDBJ whole genome shotgun (WGS) entry which is preliminary data.</text>
</comment>
<evidence type="ECO:0000256" key="2">
    <source>
        <dbReference type="ARBA" id="ARBA00023015"/>
    </source>
</evidence>
<dbReference type="GO" id="GO:0003677">
    <property type="term" value="F:DNA binding"/>
    <property type="evidence" value="ECO:0007669"/>
    <property type="project" value="UniProtKB-KW"/>
</dbReference>
<keyword evidence="7" id="KW-1185">Reference proteome</keyword>
<dbReference type="Pfam" id="PF00126">
    <property type="entry name" value="HTH_1"/>
    <property type="match status" value="1"/>
</dbReference>
<keyword evidence="4" id="KW-0804">Transcription</keyword>
<dbReference type="GO" id="GO:0032993">
    <property type="term" value="C:protein-DNA complex"/>
    <property type="evidence" value="ECO:0007669"/>
    <property type="project" value="TreeGrafter"/>
</dbReference>
<dbReference type="Gene3D" id="1.10.10.10">
    <property type="entry name" value="Winged helix-like DNA-binding domain superfamily/Winged helix DNA-binding domain"/>
    <property type="match status" value="1"/>
</dbReference>
<dbReference type="InterPro" id="IPR005119">
    <property type="entry name" value="LysR_subst-bd"/>
</dbReference>
<name>A0A9W6KDS2_9ACTN</name>
<dbReference type="Proteomes" id="UP001143480">
    <property type="component" value="Unassembled WGS sequence"/>
</dbReference>
<reference evidence="6" key="2">
    <citation type="submission" date="2023-01" db="EMBL/GenBank/DDBJ databases">
        <authorList>
            <person name="Sun Q."/>
            <person name="Evtushenko L."/>
        </authorList>
    </citation>
    <scope>NUCLEOTIDE SEQUENCE</scope>
    <source>
        <strain evidence="6">VKM Ac-1321</strain>
    </source>
</reference>
<proteinExistence type="inferred from homology"/>
<organism evidence="6 7">
    <name type="scientific">Dactylosporangium matsuzakiense</name>
    <dbReference type="NCBI Taxonomy" id="53360"/>
    <lineage>
        <taxon>Bacteria</taxon>
        <taxon>Bacillati</taxon>
        <taxon>Actinomycetota</taxon>
        <taxon>Actinomycetes</taxon>
        <taxon>Micromonosporales</taxon>
        <taxon>Micromonosporaceae</taxon>
        <taxon>Dactylosporangium</taxon>
    </lineage>
</organism>
<dbReference type="PROSITE" id="PS50931">
    <property type="entry name" value="HTH_LYSR"/>
    <property type="match status" value="1"/>
</dbReference>
<evidence type="ECO:0000313" key="6">
    <source>
        <dbReference type="EMBL" id="GLK98400.1"/>
    </source>
</evidence>
<reference evidence="6" key="1">
    <citation type="journal article" date="2014" name="Int. J. Syst. Evol. Microbiol.">
        <title>Complete genome sequence of Corynebacterium casei LMG S-19264T (=DSM 44701T), isolated from a smear-ripened cheese.</title>
        <authorList>
            <consortium name="US DOE Joint Genome Institute (JGI-PGF)"/>
            <person name="Walter F."/>
            <person name="Albersmeier A."/>
            <person name="Kalinowski J."/>
            <person name="Ruckert C."/>
        </authorList>
    </citation>
    <scope>NUCLEOTIDE SEQUENCE</scope>
    <source>
        <strain evidence="6">VKM Ac-1321</strain>
    </source>
</reference>
<protein>
    <submittedName>
        <fullName evidence="6">LysR family transcriptional regulator</fullName>
    </submittedName>
</protein>
<dbReference type="InterPro" id="IPR036388">
    <property type="entry name" value="WH-like_DNA-bd_sf"/>
</dbReference>
<evidence type="ECO:0000256" key="3">
    <source>
        <dbReference type="ARBA" id="ARBA00023125"/>
    </source>
</evidence>
<evidence type="ECO:0000313" key="7">
    <source>
        <dbReference type="Proteomes" id="UP001143480"/>
    </source>
</evidence>
<comment type="similarity">
    <text evidence="1">Belongs to the LysR transcriptional regulatory family.</text>
</comment>
<dbReference type="RefSeq" id="WP_261963916.1">
    <property type="nucleotide sequence ID" value="NZ_BAAAXA010000003.1"/>
</dbReference>
<dbReference type="PANTHER" id="PTHR30346">
    <property type="entry name" value="TRANSCRIPTIONAL DUAL REGULATOR HCAR-RELATED"/>
    <property type="match status" value="1"/>
</dbReference>
<keyword evidence="2" id="KW-0805">Transcription regulation</keyword>
<dbReference type="FunFam" id="1.10.10.10:FF:000001">
    <property type="entry name" value="LysR family transcriptional regulator"/>
    <property type="match status" value="1"/>
</dbReference>